<dbReference type="EMBL" id="KV876036">
    <property type="protein sequence ID" value="RZR73850.1"/>
    <property type="molecule type" value="Genomic_DNA"/>
</dbReference>
<name>A0A445MHX0_ENSVE</name>
<reference evidence="2" key="1">
    <citation type="journal article" date="2018" name="Data Brief">
        <title>Genome sequence data from 17 accessions of Ensete ventricosum, a staple food crop for millions in Ethiopia.</title>
        <authorList>
            <person name="Yemataw Z."/>
            <person name="Muzemil S."/>
            <person name="Ambachew D."/>
            <person name="Tripathi L."/>
            <person name="Tesfaye K."/>
            <person name="Chala A."/>
            <person name="Farbos A."/>
            <person name="O'Neill P."/>
            <person name="Moore K."/>
            <person name="Grant M."/>
            <person name="Studholme D.J."/>
        </authorList>
    </citation>
    <scope>NUCLEOTIDE SEQUENCE [LARGE SCALE GENOMIC DNA]</scope>
    <source>
        <tissue evidence="2">Leaf</tissue>
    </source>
</reference>
<dbReference type="InterPro" id="IPR007157">
    <property type="entry name" value="PspA_VIPP1"/>
</dbReference>
<evidence type="ECO:0000313" key="2">
    <source>
        <dbReference type="EMBL" id="RZR73850.1"/>
    </source>
</evidence>
<gene>
    <name evidence="2" type="ORF">BHM03_00028884</name>
</gene>
<proteinExistence type="inferred from homology"/>
<sequence>MFQDNASSLKAQLDQQKGVVDNLVSNTKVPFGEQDTGGQVKERHPKSPCTISKVLLFQHSKRWRKKVGCFEISDIQKGELPAGRTAVSSSSAFRDMDIEKELNELRRKANEY</sequence>
<dbReference type="PANTHER" id="PTHR31088:SF6">
    <property type="entry name" value="PHAGE SHOCK PROTEIN A"/>
    <property type="match status" value="1"/>
</dbReference>
<evidence type="ECO:0000256" key="1">
    <source>
        <dbReference type="ARBA" id="ARBA00043985"/>
    </source>
</evidence>
<dbReference type="PANTHER" id="PTHR31088">
    <property type="entry name" value="MEMBRANE-ASSOCIATED PROTEIN VIPP1, CHLOROPLASTIC"/>
    <property type="match status" value="1"/>
</dbReference>
<protein>
    <submittedName>
        <fullName evidence="2">Uncharacterized protein</fullName>
    </submittedName>
</protein>
<dbReference type="AlphaFoldDB" id="A0A445MHX0"/>
<organism evidence="2">
    <name type="scientific">Ensete ventricosum</name>
    <name type="common">Abyssinian banana</name>
    <name type="synonym">Musa ensete</name>
    <dbReference type="NCBI Taxonomy" id="4639"/>
    <lineage>
        <taxon>Eukaryota</taxon>
        <taxon>Viridiplantae</taxon>
        <taxon>Streptophyta</taxon>
        <taxon>Embryophyta</taxon>
        <taxon>Tracheophyta</taxon>
        <taxon>Spermatophyta</taxon>
        <taxon>Magnoliopsida</taxon>
        <taxon>Liliopsida</taxon>
        <taxon>Zingiberales</taxon>
        <taxon>Musaceae</taxon>
        <taxon>Ensete</taxon>
    </lineage>
</organism>
<accession>A0A445MHX0</accession>
<comment type="similarity">
    <text evidence="1">Belongs to the PspA/Vipp/IM30 family.</text>
</comment>
<dbReference type="Proteomes" id="UP000290560">
    <property type="component" value="Unassembled WGS sequence"/>
</dbReference>